<accession>A0AAQ3LDP7</accession>
<keyword evidence="3" id="KW-1185">Reference proteome</keyword>
<name>A0AAQ3LDP7_9BACT</name>
<dbReference type="SUPFAM" id="SSF159888">
    <property type="entry name" value="YdhG-like"/>
    <property type="match status" value="1"/>
</dbReference>
<dbReference type="Proteomes" id="UP001304300">
    <property type="component" value="Chromosome"/>
</dbReference>
<evidence type="ECO:0000313" key="3">
    <source>
        <dbReference type="Proteomes" id="UP001304300"/>
    </source>
</evidence>
<dbReference type="Pfam" id="PF08818">
    <property type="entry name" value="DUF1801"/>
    <property type="match status" value="1"/>
</dbReference>
<sequence>MYEPKTKQNDASVAQFLESVEDPEQRHDCEVLLLLMQELTGEEPKMWGKAIIGFGHYDYKTRSGCRGGWFLTGFSPRKKSLSIHIMTGFDDYGHLMEKMGKYKNGVSCLYVKRLSDVDLDVLKKLITLSVSEMRKRDHMAGC</sequence>
<dbReference type="RefSeq" id="WP_317834479.1">
    <property type="nucleotide sequence ID" value="NZ_CP136920.1"/>
</dbReference>
<gene>
    <name evidence="2" type="ORF">RZN69_02765</name>
</gene>
<dbReference type="InterPro" id="IPR014922">
    <property type="entry name" value="YdhG-like"/>
</dbReference>
<proteinExistence type="predicted"/>
<protein>
    <submittedName>
        <fullName evidence="2">DUF1801 domain-containing protein</fullName>
    </submittedName>
</protein>
<dbReference type="AlphaFoldDB" id="A0AAQ3LDP7"/>
<reference evidence="2 3" key="1">
    <citation type="submission" date="2023-10" db="EMBL/GenBank/DDBJ databases">
        <title>Rubellicoccus peritrichatus gen. nov., sp. nov., isolated from an algae of coral reef tank.</title>
        <authorList>
            <person name="Luo J."/>
        </authorList>
    </citation>
    <scope>NUCLEOTIDE SEQUENCE [LARGE SCALE GENOMIC DNA]</scope>
    <source>
        <strain evidence="2 3">CR14</strain>
    </source>
</reference>
<dbReference type="EMBL" id="CP136920">
    <property type="protein sequence ID" value="WOO41995.1"/>
    <property type="molecule type" value="Genomic_DNA"/>
</dbReference>
<organism evidence="2 3">
    <name type="scientific">Rubellicoccus peritrichatus</name>
    <dbReference type="NCBI Taxonomy" id="3080537"/>
    <lineage>
        <taxon>Bacteria</taxon>
        <taxon>Pseudomonadati</taxon>
        <taxon>Verrucomicrobiota</taxon>
        <taxon>Opitutia</taxon>
        <taxon>Puniceicoccales</taxon>
        <taxon>Cerasicoccaceae</taxon>
        <taxon>Rubellicoccus</taxon>
    </lineage>
</organism>
<evidence type="ECO:0000259" key="1">
    <source>
        <dbReference type="Pfam" id="PF08818"/>
    </source>
</evidence>
<evidence type="ECO:0000313" key="2">
    <source>
        <dbReference type="EMBL" id="WOO41995.1"/>
    </source>
</evidence>
<feature type="domain" description="YdhG-like" evidence="1">
    <location>
        <begin position="26"/>
        <end position="127"/>
    </location>
</feature>
<dbReference type="KEGG" id="puo:RZN69_02765"/>